<dbReference type="Proteomes" id="UP000321085">
    <property type="component" value="Unassembled WGS sequence"/>
</dbReference>
<evidence type="ECO:0000259" key="5">
    <source>
        <dbReference type="PROSITE" id="PS50268"/>
    </source>
</evidence>
<evidence type="ECO:0000313" key="6">
    <source>
        <dbReference type="EMBL" id="GEO16624.1"/>
    </source>
</evidence>
<evidence type="ECO:0000256" key="4">
    <source>
        <dbReference type="SAM" id="MobiDB-lite"/>
    </source>
</evidence>
<gene>
    <name evidence="6" type="ORF">MAE02_43200</name>
</gene>
<keyword evidence="7" id="KW-1185">Reference proteome</keyword>
<dbReference type="InterPro" id="IPR040853">
    <property type="entry name" value="RapA2_cadherin-like"/>
</dbReference>
<feature type="domain" description="Cadherin" evidence="5">
    <location>
        <begin position="925"/>
        <end position="1008"/>
    </location>
</feature>
<dbReference type="InterPro" id="IPR002126">
    <property type="entry name" value="Cadherin-like_dom"/>
</dbReference>
<name>A0A512BXE5_9HYPH</name>
<dbReference type="EMBL" id="BJYU01000069">
    <property type="protein sequence ID" value="GEO16624.1"/>
    <property type="molecule type" value="Genomic_DNA"/>
</dbReference>
<keyword evidence="1" id="KW-0732">Signal</keyword>
<comment type="caution">
    <text evidence="6">The sequence shown here is derived from an EMBL/GenBank/DDBJ whole genome shotgun (WGS) entry which is preliminary data.</text>
</comment>
<feature type="domain" description="Cadherin" evidence="5">
    <location>
        <begin position="649"/>
        <end position="735"/>
    </location>
</feature>
<dbReference type="RefSeq" id="WP_147022018.1">
    <property type="nucleotide sequence ID" value="NZ_BJYU01000069.1"/>
</dbReference>
<dbReference type="CDD" id="cd11304">
    <property type="entry name" value="Cadherin_repeat"/>
    <property type="match status" value="1"/>
</dbReference>
<dbReference type="InterPro" id="IPR013783">
    <property type="entry name" value="Ig-like_fold"/>
</dbReference>
<dbReference type="InterPro" id="IPR019960">
    <property type="entry name" value="T1SS_VCA0849"/>
</dbReference>
<evidence type="ECO:0000256" key="1">
    <source>
        <dbReference type="ARBA" id="ARBA00022729"/>
    </source>
</evidence>
<dbReference type="Pfam" id="PF17963">
    <property type="entry name" value="Big_9"/>
    <property type="match status" value="7"/>
</dbReference>
<dbReference type="Gene3D" id="2.150.10.10">
    <property type="entry name" value="Serralysin-like metalloprotease, C-terminal"/>
    <property type="match status" value="3"/>
</dbReference>
<dbReference type="GO" id="GO:0007156">
    <property type="term" value="P:homophilic cell adhesion via plasma membrane adhesion molecules"/>
    <property type="evidence" value="ECO:0007669"/>
    <property type="project" value="InterPro"/>
</dbReference>
<sequence length="3586" mass="369942">MATIDLRRLDSNRVGTATVTNGSDITWGEILTAFGSGQPLEKVLRDLYDQGLVKFTFTDGTVARDASGNAYRSLSLNTYTAAQKGKVVSGIEVEGSSGKDTIYGTDKAEVIRAGSGDDLVVGGGAADMQTGGRGKDTFAFKAASDSETSRFDTITDFKASEGDKIDLSALGQITWGGQKALGGGAASAWYTTSGSTASLWVDTNGDGSADMRIDLKGVTSIAQTDLIGVLKPSTPPSPTPVATANPDTASVTEDAQSALVSGNVLTNDAAGLKLTTINGKTLSTLFKAATVTGKHGTLAIGQDGKWAYTLNNRDAAVQALGVDGTLAETFTYVATGKDGKSVTSTLTVTIKGSNDGPVPVKDAVETDDATAIDIVVLQNDTDKDSTDKLTVTSASITNGLGSVSINADGSIHYDSAGKYDSLAPGQTAQVVITYKISDGHGGTATSTATVTVTGKANGGIQTVADPIDLGKVEGTDQADTVVYSGSSSVGSAAQPFVLPDAIENFKVEGSGSLNIKGNALNNTFGLGTAKEDNVDLSAGGADTVTGKAEELDGANITGFGTDDRVVVEGASTVKIMDVTAGSAILHLDTDGNGLVDTTIRLEGDGLDGSKLKPNDFTIASGDGSSTIKFAPTNVAPTAQDGTGSAAEDTSISRKVTATDADKDALTYSIVDAPAANKGSLDFKSDGTYTFTPAADFAGTVTFTYRANDGAVNSNIATVTLEISPVNDAPTAAPVAVEGAEEQVISGKVVGSDRDGDSLNYKLSASGAPENGTVTVNSDGSFSYQGKDNFHGDDAFTVEVSDGKGGTTTAQVAVTVASASDAPVAQKGTNSGVEDTVITGKVTATDADGDTLTYAVHGDAPAGLFFNLDGTYTFTPAQDFHGEVTFEFVASDGIHNSAPQTVTITVAPANEAPVAKDGSGNGNEDTTISGSVSATDGDEDALTYSVVDAPEAAQGTLVFNEDGTYTFTPARDFNGTATFTYRASDGTNDSNVATVTLTVNPVDDTPPVASITSGTASEADGEIIIPVALSYASNQDVRLTYEVSTPDKVITFANTTEGNLPAAYEGVRWTGIFASGDDKAVVATTGGGQFQSLDPNGFAISSLTVSSDDLNQLGGQQIVTIQAIKGGAVVATKEVTLTNGTASTPVNFGPEFSGIDAIHIDGAADRFGNDMPVKIDNVVLAGSKPTTGTITIAAGQTTGSIKIPVVNDKVFETGETITVRLIGVDGATLGENFEAVGTITNDDAAPLPMITFTKIVAGDIHEGTWPVEFEVTRDSRLDEELTVNLESDLFGDQTVTFAPGETSQLVFFNTADDEVGQPTRTYEIKLGQSPNYVPGATTSISGNYLDNDGGPVVNTPPVASSQITYINEVDFTTYGGTYSLAAYGDDAQGDKLTLKLVGNQPENGTITFDPDLRPGALMFTPNPGFLATLDKGETYQFTYQFTVSDGEFESAPQTGTVMVFGDGLPVGALPTVSVSATDVTEGGAITYTFTRNGSTAAPLNVAYTLGGTATSGSDYTAPVSSVTFAAGSSTAAVTVRTTNDTAVESAETVSLTLAESVNYTIGQGTATSTIADNDTAAQALPTISVTDVSISEGGNLNFKFPMSAASAERLTVAYEIVFGTATTDDISFAQTGTFIIAAGQANRGLNVLTIEDALPEGDETVTFRITSVTTDSGAPGATIVDGEGVGMITNDDGPVVPTPALPTLSISDATVAEGDAATFTVTLSAPSATPVTVTWGTLHQTTSADDLPPAGGTLIFEPGQTSQTITVPTTEDTTVEGTEEFHVVLSAPSGATLAKATGAGTITNDDQAQGPASEPGIIIQQTGGSTQVEEGGATDTFTIALANAPTADVTVMVSGDYFQVASNPDDPYGEVYLTFTKDNWNVPQTVTVTALDDADPEQTGTGSLYISTLGSADPRYNNFYPNNGLVSVSVTDNDNGNTGNTAPSALDVATDTYDTDLSLDVAGFGYDTETGDSVTYEILTQPAEGAVTVLTDGKFHFEGNAEFLAALKRGEIKPVTFQYQVSDGELTSEPATITINVHGTNPGDETIQAFTRTTFSQTDFFPLDGKDGNDTVVFDSVTLTSGTGLEISLGQTIKWTEYAGKPIVNIENITIKNTTGNLARTMTVGGDDQANVITIENTNHKLSILGRGGNDTINFKGIGNGLTSVINGGAGDDTVNAYSAVIVNVADGNDTVNVFNGSNVTVQNFTAGDKVNFGAGIQASNVSAAVAGGNTVFTINQGGVTSTVTVQGATNLVAGTDWTAGGVAEPPPPAPAVINAESASSEVTEGGIATFTFSRTGDLSQPLTVAIDTSFSSAVPGQDFTAPATITFAAGSDTATLEIQTLTDAATEGPATIEVRIAPAAGYTVGTADSIATDLIDSQGTDPEPVRPSLSIDDVTVKESAGTATFTVTLSAAAAAAVSVDYALAGGPAGLISPASGTLTFEPGQTTKTIEVPISDNGTVATGPQKFVVNLSNVSANATLADLMGEGTIIEDDLPTEMPALTIATTTGLDENGTISWNAIPGAASYVLIGIEPDEPNFPPHTLGFAVAPNTSFAMNGNDEFTGMVVTVEARDANGNVLARSENQTDLIANVNDVPTGRPVISDNTPEVGQLLTISIGDLADGDGMRTDRPDEYGYIWEQSLDGSTWALVSTTDSYQVTEVDIGYFIRGAARYTDRGDLLETGYSLTTAKVNDPNPNTPPVAFDDAAETPVGEAIAIEVLSNDFDFEGDAKTIESHGQGRNGTVTVQDGKLVYTPNANFVGIDTFEYTVNGGDTAKVTVTVKQKAEPLTLLTVDNVDEKSTLSWTAVPGAVSYVFIGLEPDDPGAPPHELGFALAPATSFSINGDDEFVGMAIHIEARDANGAVITRSVNETFAIANINDIPTGNLSVDDMTPAVGQTLTLGIGTFEDGDGYRDRGRAEEFEWAWERSLDGATWTTITAGPSPSAQSYTVTQADNGYFLRGRAIYEDRAGDTIETVYSLTTGRVGAIDTGGGGGDGSDGEGGGNDGEIVFGSLVVTNGDTATELGADGSLTIKLSERPAANVTVTLSGDNQVTALGPNGSAELVFTPVNWDIPQTVKVIANEDGVEEGPHTGDVWFDTTSPDQRFDGLVQLQTVNVTDSAPEPDPIPDVTVAYLGRVDVTEGSEITFTFHRSEGTKDLAILWERTGIIDEADIAAIKWNGVEGGFAGFRGFAQTATLTIVLRDDTNVEEMESVGVKVLPSELYLWSDPFEASTNVLDNDEAPVNTKPVVESKTVVLTEDQMTAQIKPLITDGDGNPTTIKVVGTLPTYVTLDEANRSFHFNGEASAFDRLNDGDKETITFEYVANDGTEDSDPGLITITINGITDQAAPQRDVETAPGTDPYSYDLGNGGPAGQRTANNDILNDGAGLSSTIPGFGGNDTIYGRDGNDNLVGGNGNDTIYGGSGDDQINGDGGGTDARNVGTPGDDLLYGGDGNDTINGQDGNDIIVGGHGADDLTGGNGDDTFVYLSIFDRGDTVTMQGQLAANDVFDFREFDFGPNDAGRQGPAGGFQLFNQAPVPGQMVEDAFYYDASNGKLSINTGQDGVEDFSITVRTAQAFLQRLNNDDFLI</sequence>
<dbReference type="InterPro" id="IPR018511">
    <property type="entry name" value="Hemolysin-typ_Ca-bd_CS"/>
</dbReference>
<dbReference type="GO" id="GO:0005509">
    <property type="term" value="F:calcium ion binding"/>
    <property type="evidence" value="ECO:0007669"/>
    <property type="project" value="InterPro"/>
</dbReference>
<feature type="region of interest" description="Disordered" evidence="4">
    <location>
        <begin position="1803"/>
        <end position="1826"/>
    </location>
</feature>
<dbReference type="SUPFAM" id="SSF141072">
    <property type="entry name" value="CalX-like"/>
    <property type="match status" value="7"/>
</dbReference>
<dbReference type="Pfam" id="PF00353">
    <property type="entry name" value="HemolysinCabind"/>
    <property type="match status" value="3"/>
</dbReference>
<dbReference type="SUPFAM" id="SSF49313">
    <property type="entry name" value="Cadherin-like"/>
    <property type="match status" value="3"/>
</dbReference>
<dbReference type="Pfam" id="PF03160">
    <property type="entry name" value="Calx-beta"/>
    <property type="match status" value="5"/>
</dbReference>
<feature type="region of interest" description="Disordered" evidence="4">
    <location>
        <begin position="631"/>
        <end position="651"/>
    </location>
</feature>
<dbReference type="InterPro" id="IPR011049">
    <property type="entry name" value="Serralysin-like_metalloprot_C"/>
</dbReference>
<dbReference type="PRINTS" id="PR00313">
    <property type="entry name" value="CABNDNGRPT"/>
</dbReference>
<dbReference type="SMART" id="SM00112">
    <property type="entry name" value="CA"/>
    <property type="match status" value="3"/>
</dbReference>
<dbReference type="GO" id="GO:0016020">
    <property type="term" value="C:membrane"/>
    <property type="evidence" value="ECO:0007669"/>
    <property type="project" value="InterPro"/>
</dbReference>
<protein>
    <recommendedName>
        <fullName evidence="5">Cadherin domain-containing protein</fullName>
    </recommendedName>
</protein>
<dbReference type="Gene3D" id="2.60.40.2030">
    <property type="match status" value="6"/>
</dbReference>
<dbReference type="InterPro" id="IPR001343">
    <property type="entry name" value="Hemolysn_Ca-bd"/>
</dbReference>
<dbReference type="InterPro" id="IPR038081">
    <property type="entry name" value="CalX-like_sf"/>
</dbReference>
<dbReference type="Gene3D" id="2.60.40.2810">
    <property type="match status" value="1"/>
</dbReference>
<dbReference type="InterPro" id="IPR026919">
    <property type="entry name" value="ADGRV1"/>
</dbReference>
<dbReference type="GO" id="GO:0004930">
    <property type="term" value="F:G protein-coupled receptor activity"/>
    <property type="evidence" value="ECO:0007669"/>
    <property type="project" value="InterPro"/>
</dbReference>
<feature type="compositionally biased region" description="Polar residues" evidence="4">
    <location>
        <begin position="634"/>
        <end position="651"/>
    </location>
</feature>
<evidence type="ECO:0000256" key="3">
    <source>
        <dbReference type="ARBA" id="ARBA00022837"/>
    </source>
</evidence>
<proteinExistence type="predicted"/>
<dbReference type="Gene3D" id="2.60.40.3440">
    <property type="match status" value="2"/>
</dbReference>
<dbReference type="InterPro" id="IPR015919">
    <property type="entry name" value="Cadherin-like_sf"/>
</dbReference>
<dbReference type="NCBIfam" id="NF012211">
    <property type="entry name" value="tand_rpt_95"/>
    <property type="match status" value="5"/>
</dbReference>
<dbReference type="InterPro" id="IPR003644">
    <property type="entry name" value="Calx_beta"/>
</dbReference>
<evidence type="ECO:0000313" key="7">
    <source>
        <dbReference type="Proteomes" id="UP000321085"/>
    </source>
</evidence>
<keyword evidence="3" id="KW-0106">Calcium</keyword>
<dbReference type="InterPro" id="IPR010221">
    <property type="entry name" value="VCBS_dom"/>
</dbReference>
<dbReference type="Gene3D" id="2.60.40.10">
    <property type="entry name" value="Immunoglobulins"/>
    <property type="match status" value="3"/>
</dbReference>
<dbReference type="PROSITE" id="PS50268">
    <property type="entry name" value="CADHERIN_2"/>
    <property type="match status" value="3"/>
</dbReference>
<keyword evidence="2" id="KW-0677">Repeat</keyword>
<dbReference type="SMART" id="SM00237">
    <property type="entry name" value="Calx_beta"/>
    <property type="match status" value="4"/>
</dbReference>
<organism evidence="6 7">
    <name type="scientific">Microvirga aerophila</name>
    <dbReference type="NCBI Taxonomy" id="670291"/>
    <lineage>
        <taxon>Bacteria</taxon>
        <taxon>Pseudomonadati</taxon>
        <taxon>Pseudomonadota</taxon>
        <taxon>Alphaproteobacteria</taxon>
        <taxon>Hyphomicrobiales</taxon>
        <taxon>Methylobacteriaceae</taxon>
        <taxon>Microvirga</taxon>
    </lineage>
</organism>
<feature type="domain" description="Cadherin" evidence="5">
    <location>
        <begin position="835"/>
        <end position="914"/>
    </location>
</feature>
<dbReference type="NCBIfam" id="TIGR03661">
    <property type="entry name" value="T1SS_VCA0849"/>
    <property type="match status" value="1"/>
</dbReference>
<dbReference type="NCBIfam" id="TIGR01965">
    <property type="entry name" value="VCBS_repeat"/>
    <property type="match status" value="4"/>
</dbReference>
<reference evidence="6 7" key="1">
    <citation type="submission" date="2019-07" db="EMBL/GenBank/DDBJ databases">
        <title>Whole genome shotgun sequence of Microvirga aerophila NBRC 106136.</title>
        <authorList>
            <person name="Hosoyama A."/>
            <person name="Uohara A."/>
            <person name="Ohji S."/>
            <person name="Ichikawa N."/>
        </authorList>
    </citation>
    <scope>NUCLEOTIDE SEQUENCE [LARGE SCALE GENOMIC DNA]</scope>
    <source>
        <strain evidence="6 7">NBRC 106136</strain>
    </source>
</reference>
<accession>A0A512BXE5</accession>
<dbReference type="PANTHER" id="PTHR46682">
    <property type="entry name" value="ADHESION G-PROTEIN COUPLED RECEPTOR V1"/>
    <property type="match status" value="1"/>
</dbReference>
<dbReference type="SUPFAM" id="SSF51120">
    <property type="entry name" value="beta-Roll"/>
    <property type="match status" value="4"/>
</dbReference>
<evidence type="ECO:0000256" key="2">
    <source>
        <dbReference type="ARBA" id="ARBA00022737"/>
    </source>
</evidence>
<dbReference type="Pfam" id="PF17803">
    <property type="entry name" value="Cadherin_4"/>
    <property type="match status" value="1"/>
</dbReference>
<dbReference type="PANTHER" id="PTHR46682:SF1">
    <property type="entry name" value="ADHESION G-PROTEIN COUPLED RECEPTOR V1"/>
    <property type="match status" value="1"/>
</dbReference>
<dbReference type="PROSITE" id="PS00330">
    <property type="entry name" value="HEMOLYSIN_CALCIUM"/>
    <property type="match status" value="2"/>
</dbReference>